<comment type="catalytic activity">
    <reaction evidence="1">
        <text>ATP + protein L-histidine = ADP + protein N-phospho-L-histidine.</text>
        <dbReference type="EC" id="2.7.13.3"/>
    </reaction>
</comment>
<name>A0A838XWF6_9HYPH</name>
<evidence type="ECO:0000256" key="3">
    <source>
        <dbReference type="ARBA" id="ARBA00022553"/>
    </source>
</evidence>
<dbReference type="PRINTS" id="PR00344">
    <property type="entry name" value="BCTRLSENSOR"/>
</dbReference>
<feature type="domain" description="Histidine kinase" evidence="8">
    <location>
        <begin position="24"/>
        <end position="230"/>
    </location>
</feature>
<evidence type="ECO:0000259" key="9">
    <source>
        <dbReference type="PROSITE" id="PS50110"/>
    </source>
</evidence>
<dbReference type="Pfam" id="PF00512">
    <property type="entry name" value="HisKA"/>
    <property type="match status" value="1"/>
</dbReference>
<evidence type="ECO:0000256" key="7">
    <source>
        <dbReference type="SAM" id="MobiDB-lite"/>
    </source>
</evidence>
<dbReference type="PANTHER" id="PTHR43047">
    <property type="entry name" value="TWO-COMPONENT HISTIDINE PROTEIN KINASE"/>
    <property type="match status" value="1"/>
</dbReference>
<evidence type="ECO:0000256" key="2">
    <source>
        <dbReference type="ARBA" id="ARBA00012438"/>
    </source>
</evidence>
<dbReference type="GO" id="GO:0000155">
    <property type="term" value="F:phosphorelay sensor kinase activity"/>
    <property type="evidence" value="ECO:0007669"/>
    <property type="project" value="InterPro"/>
</dbReference>
<dbReference type="GO" id="GO:0005886">
    <property type="term" value="C:plasma membrane"/>
    <property type="evidence" value="ECO:0007669"/>
    <property type="project" value="TreeGrafter"/>
</dbReference>
<accession>A0A838XWF6</accession>
<comment type="caution">
    <text evidence="10">The sequence shown here is derived from an EMBL/GenBank/DDBJ whole genome shotgun (WGS) entry which is preliminary data.</text>
</comment>
<evidence type="ECO:0000256" key="4">
    <source>
        <dbReference type="ARBA" id="ARBA00022679"/>
    </source>
</evidence>
<protein>
    <recommendedName>
        <fullName evidence="2">histidine kinase</fullName>
        <ecNumber evidence="2">2.7.13.3</ecNumber>
    </recommendedName>
</protein>
<evidence type="ECO:0000313" key="10">
    <source>
        <dbReference type="EMBL" id="MBA4612928.1"/>
    </source>
</evidence>
<dbReference type="InterPro" id="IPR036890">
    <property type="entry name" value="HATPase_C_sf"/>
</dbReference>
<dbReference type="InterPro" id="IPR003661">
    <property type="entry name" value="HisK_dim/P_dom"/>
</dbReference>
<evidence type="ECO:0000259" key="8">
    <source>
        <dbReference type="PROSITE" id="PS50109"/>
    </source>
</evidence>
<keyword evidence="11" id="KW-1185">Reference proteome</keyword>
<reference evidence="10 11" key="1">
    <citation type="submission" date="2020-07" db="EMBL/GenBank/DDBJ databases">
        <authorList>
            <person name="Li M."/>
        </authorList>
    </citation>
    <scope>NUCLEOTIDE SEQUENCE [LARGE SCALE GENOMIC DNA]</scope>
    <source>
        <strain evidence="10 11">DSM 23284</strain>
    </source>
</reference>
<dbReference type="SUPFAM" id="SSF55874">
    <property type="entry name" value="ATPase domain of HSP90 chaperone/DNA topoisomerase II/histidine kinase"/>
    <property type="match status" value="1"/>
</dbReference>
<evidence type="ECO:0000313" key="11">
    <source>
        <dbReference type="Proteomes" id="UP000559404"/>
    </source>
</evidence>
<dbReference type="PROSITE" id="PS50110">
    <property type="entry name" value="RESPONSE_REGULATORY"/>
    <property type="match status" value="1"/>
</dbReference>
<dbReference type="SMART" id="SM00387">
    <property type="entry name" value="HATPase_c"/>
    <property type="match status" value="1"/>
</dbReference>
<evidence type="ECO:0000256" key="6">
    <source>
        <dbReference type="PROSITE-ProRule" id="PRU00169"/>
    </source>
</evidence>
<dbReference type="InterPro" id="IPR004358">
    <property type="entry name" value="Sig_transdc_His_kin-like_C"/>
</dbReference>
<dbReference type="EC" id="2.7.13.3" evidence="2"/>
<reference evidence="10 11" key="2">
    <citation type="submission" date="2020-08" db="EMBL/GenBank/DDBJ databases">
        <title>Stappia taiwanensis sp. nov., isolated from a coastal thermal spring.</title>
        <authorList>
            <person name="Kampfer P."/>
        </authorList>
    </citation>
    <scope>NUCLEOTIDE SEQUENCE [LARGE SCALE GENOMIC DNA]</scope>
    <source>
        <strain evidence="10 11">DSM 23284</strain>
    </source>
</reference>
<dbReference type="Proteomes" id="UP000559404">
    <property type="component" value="Unassembled WGS sequence"/>
</dbReference>
<dbReference type="InterPro" id="IPR011006">
    <property type="entry name" value="CheY-like_superfamily"/>
</dbReference>
<dbReference type="CDD" id="cd17546">
    <property type="entry name" value="REC_hyHK_CKI1_RcsC-like"/>
    <property type="match status" value="1"/>
</dbReference>
<feature type="region of interest" description="Disordered" evidence="7">
    <location>
        <begin position="232"/>
        <end position="252"/>
    </location>
</feature>
<keyword evidence="4" id="KW-0808">Transferase</keyword>
<dbReference type="Gene3D" id="1.10.287.130">
    <property type="match status" value="1"/>
</dbReference>
<feature type="domain" description="Response regulatory" evidence="9">
    <location>
        <begin position="259"/>
        <end position="372"/>
    </location>
</feature>
<dbReference type="InterPro" id="IPR036097">
    <property type="entry name" value="HisK_dim/P_sf"/>
</dbReference>
<dbReference type="Pfam" id="PF02518">
    <property type="entry name" value="HATPase_c"/>
    <property type="match status" value="1"/>
</dbReference>
<dbReference type="Gene3D" id="3.40.50.2300">
    <property type="match status" value="1"/>
</dbReference>
<keyword evidence="5" id="KW-0418">Kinase</keyword>
<dbReference type="SUPFAM" id="SSF52172">
    <property type="entry name" value="CheY-like"/>
    <property type="match status" value="1"/>
</dbReference>
<evidence type="ECO:0000256" key="5">
    <source>
        <dbReference type="ARBA" id="ARBA00022777"/>
    </source>
</evidence>
<dbReference type="InterPro" id="IPR003594">
    <property type="entry name" value="HATPase_dom"/>
</dbReference>
<dbReference type="InterPro" id="IPR001789">
    <property type="entry name" value="Sig_transdc_resp-reg_receiver"/>
</dbReference>
<feature type="modified residue" description="4-aspartylphosphate" evidence="6">
    <location>
        <position position="308"/>
    </location>
</feature>
<dbReference type="GO" id="GO:0009927">
    <property type="term" value="F:histidine phosphotransfer kinase activity"/>
    <property type="evidence" value="ECO:0007669"/>
    <property type="project" value="TreeGrafter"/>
</dbReference>
<dbReference type="Gene3D" id="3.30.565.10">
    <property type="entry name" value="Histidine kinase-like ATPase, C-terminal domain"/>
    <property type="match status" value="1"/>
</dbReference>
<keyword evidence="3 6" id="KW-0597">Phosphoprotein</keyword>
<dbReference type="Pfam" id="PF00072">
    <property type="entry name" value="Response_reg"/>
    <property type="match status" value="1"/>
</dbReference>
<dbReference type="AlphaFoldDB" id="A0A838XWF6"/>
<dbReference type="PROSITE" id="PS50109">
    <property type="entry name" value="HIS_KIN"/>
    <property type="match status" value="1"/>
</dbReference>
<dbReference type="SMART" id="SM00448">
    <property type="entry name" value="REC"/>
    <property type="match status" value="1"/>
</dbReference>
<sequence>MNKQDKGPMSASDGSGGVTEREAALVHDLRTPLAAMRTASEMIGCEPTTRRQAAALETLIAAIDAMLQMTGDLIGAPPPGPQAAGPLIAGVADLFAGHARARGLTLTVEIDPALQAHETSEPLALRQILSALIDNAVKYTPEGGLRLDARRQDDRLTVELTDTGIGIPPQETAWIFEPRARAGNADGTAPGTGLGLWSAARAAALAGGRLDLVESTPAGSRFRLTLPLAAETETPPVTDNEPLAGRPSTASGAPMAGRRYLVVDDNAAGREVIATVLRSFGGEAVLAASGREALDRIADGTFDLVLMDVHMPEMDGYAALSRIRGRSAQPNLPVVAVTADPNRAELEAAGFDAVLAKPVSPRQVLELLRHFSPARPAEALAG</sequence>
<dbReference type="SUPFAM" id="SSF47384">
    <property type="entry name" value="Homodimeric domain of signal transducing histidine kinase"/>
    <property type="match status" value="1"/>
</dbReference>
<dbReference type="PANTHER" id="PTHR43047:SF72">
    <property type="entry name" value="OSMOSENSING HISTIDINE PROTEIN KINASE SLN1"/>
    <property type="match status" value="1"/>
</dbReference>
<dbReference type="EMBL" id="JACEON010000014">
    <property type="protein sequence ID" value="MBA4612928.1"/>
    <property type="molecule type" value="Genomic_DNA"/>
</dbReference>
<dbReference type="CDD" id="cd00082">
    <property type="entry name" value="HisKA"/>
    <property type="match status" value="1"/>
</dbReference>
<dbReference type="RefSeq" id="WP_181761123.1">
    <property type="nucleotide sequence ID" value="NZ_BMCR01000011.1"/>
</dbReference>
<feature type="region of interest" description="Disordered" evidence="7">
    <location>
        <begin position="1"/>
        <end position="20"/>
    </location>
</feature>
<organism evidence="10 11">
    <name type="scientific">Stappia taiwanensis</name>
    <dbReference type="NCBI Taxonomy" id="992267"/>
    <lineage>
        <taxon>Bacteria</taxon>
        <taxon>Pseudomonadati</taxon>
        <taxon>Pseudomonadota</taxon>
        <taxon>Alphaproteobacteria</taxon>
        <taxon>Hyphomicrobiales</taxon>
        <taxon>Stappiaceae</taxon>
        <taxon>Stappia</taxon>
    </lineage>
</organism>
<proteinExistence type="predicted"/>
<dbReference type="InterPro" id="IPR005467">
    <property type="entry name" value="His_kinase_dom"/>
</dbReference>
<gene>
    <name evidence="10" type="ORF">H1W37_14795</name>
</gene>
<evidence type="ECO:0000256" key="1">
    <source>
        <dbReference type="ARBA" id="ARBA00000085"/>
    </source>
</evidence>